<feature type="transmembrane region" description="Helical" evidence="1">
    <location>
        <begin position="84"/>
        <end position="109"/>
    </location>
</feature>
<evidence type="ECO:0000313" key="3">
    <source>
        <dbReference type="Proteomes" id="UP001501196"/>
    </source>
</evidence>
<keyword evidence="1" id="KW-1133">Transmembrane helix</keyword>
<accession>A0ABN2U3F2</accession>
<comment type="caution">
    <text evidence="2">The sequence shown here is derived from an EMBL/GenBank/DDBJ whole genome shotgun (WGS) entry which is preliminary data.</text>
</comment>
<sequence>MDPNAAREILQIPADQPLTMEGIDAAYQHEFWLRHPSRYPAGDGRRAAEAWRDTLGAARSALVAELHSPTLASSRPRRSLPVGAIVGIVAGAFVVVGAVVAGLMILLALGRSAEAVMAEVGHGNGDAATSDSDDVERYEARDTGFEFPAALELYADGRYNGDCSTAYLEGCWQSALFTEADCTELEVTLGFSDRATALRPDATDTVVLRDVVHGRAVPVVFGNDDFDYGWIDQVACAAGGA</sequence>
<organism evidence="2 3">
    <name type="scientific">Agromyces tropicus</name>
    <dbReference type="NCBI Taxonomy" id="555371"/>
    <lineage>
        <taxon>Bacteria</taxon>
        <taxon>Bacillati</taxon>
        <taxon>Actinomycetota</taxon>
        <taxon>Actinomycetes</taxon>
        <taxon>Micrococcales</taxon>
        <taxon>Microbacteriaceae</taxon>
        <taxon>Agromyces</taxon>
    </lineage>
</organism>
<reference evidence="2 3" key="1">
    <citation type="journal article" date="2019" name="Int. J. Syst. Evol. Microbiol.">
        <title>The Global Catalogue of Microorganisms (GCM) 10K type strain sequencing project: providing services to taxonomists for standard genome sequencing and annotation.</title>
        <authorList>
            <consortium name="The Broad Institute Genomics Platform"/>
            <consortium name="The Broad Institute Genome Sequencing Center for Infectious Disease"/>
            <person name="Wu L."/>
            <person name="Ma J."/>
        </authorList>
    </citation>
    <scope>NUCLEOTIDE SEQUENCE [LARGE SCALE GENOMIC DNA]</scope>
    <source>
        <strain evidence="2 3">JCM 15672</strain>
    </source>
</reference>
<evidence type="ECO:0000256" key="1">
    <source>
        <dbReference type="SAM" id="Phobius"/>
    </source>
</evidence>
<proteinExistence type="predicted"/>
<protein>
    <recommendedName>
        <fullName evidence="4">J domain-containing protein</fullName>
    </recommendedName>
</protein>
<keyword evidence="3" id="KW-1185">Reference proteome</keyword>
<dbReference type="EMBL" id="BAAAPW010000001">
    <property type="protein sequence ID" value="GAA2028497.1"/>
    <property type="molecule type" value="Genomic_DNA"/>
</dbReference>
<dbReference type="RefSeq" id="WP_344369919.1">
    <property type="nucleotide sequence ID" value="NZ_BAAAPW010000001.1"/>
</dbReference>
<evidence type="ECO:0000313" key="2">
    <source>
        <dbReference type="EMBL" id="GAA2028497.1"/>
    </source>
</evidence>
<keyword evidence="1" id="KW-0812">Transmembrane</keyword>
<dbReference type="Proteomes" id="UP001501196">
    <property type="component" value="Unassembled WGS sequence"/>
</dbReference>
<evidence type="ECO:0008006" key="4">
    <source>
        <dbReference type="Google" id="ProtNLM"/>
    </source>
</evidence>
<gene>
    <name evidence="2" type="ORF">GCM10009819_10160</name>
</gene>
<keyword evidence="1" id="KW-0472">Membrane</keyword>
<name>A0ABN2U3F2_9MICO</name>